<evidence type="ECO:0000259" key="2">
    <source>
        <dbReference type="Pfam" id="PF04127"/>
    </source>
</evidence>
<accession>A0A061ALQ5</accession>
<comment type="similarity">
    <text evidence="1">Belongs to the PPC synthetase family.</text>
</comment>
<dbReference type="GO" id="GO:0015937">
    <property type="term" value="P:coenzyme A biosynthetic process"/>
    <property type="evidence" value="ECO:0007669"/>
    <property type="project" value="UniProtKB-ARBA"/>
</dbReference>
<protein>
    <submittedName>
        <fullName evidence="3">RHTO0S03e10176g1_1</fullName>
    </submittedName>
</protein>
<evidence type="ECO:0000256" key="1">
    <source>
        <dbReference type="ARBA" id="ARBA00005703"/>
    </source>
</evidence>
<dbReference type="PANTHER" id="PTHR12290">
    <property type="entry name" value="CORNICHON-RELATED"/>
    <property type="match status" value="1"/>
</dbReference>
<dbReference type="InterPro" id="IPR035929">
    <property type="entry name" value="CoaB-like_sf"/>
</dbReference>
<sequence length="381" mass="42715">MSTPTQFSAEDFFAQQPPPKDLDKRLEAVQRFVERNVNEGRRVVLITSGGTTVPLEHNVVRFLDNFSAGTRGAASAEHFLRSGRYAVIFLHRQHSLQPFSRHYSHSTNPFLDLLDVVEADGGVSGKGKAAAEHLPLPDGHLFPPIPSMQSPPSYPPLAYTPLPPLHADEPPNTDHGLTIQIRPPHLAPMLSLLRSYKVVKSLGILHSIPYTTVSEYLWYLRGISRVMGQTKDRQGQALGRRGMYYLAAAVSDFFIPYTKMSEHKIQSGKGSLVIEMDQVPKVLKTMVDEWSNEGFIVSFKLETDPSILIPKARTALERYGHQIVIGNLLDTRKHEVVFVQKQGEEWLRIPHHDGPDGKEIEEDIIARLMELHEAWTSKGGV</sequence>
<dbReference type="EMBL" id="LK052938">
    <property type="protein sequence ID" value="CDR38498.1"/>
    <property type="molecule type" value="Genomic_DNA"/>
</dbReference>
<dbReference type="OrthoDB" id="70224at2759"/>
<dbReference type="SUPFAM" id="SSF102645">
    <property type="entry name" value="CoaB-like"/>
    <property type="match status" value="2"/>
</dbReference>
<proteinExistence type="inferred from homology"/>
<organism evidence="3">
    <name type="scientific">Rhodotorula toruloides</name>
    <name type="common">Yeast</name>
    <name type="synonym">Rhodosporidium toruloides</name>
    <dbReference type="NCBI Taxonomy" id="5286"/>
    <lineage>
        <taxon>Eukaryota</taxon>
        <taxon>Fungi</taxon>
        <taxon>Dikarya</taxon>
        <taxon>Basidiomycota</taxon>
        <taxon>Pucciniomycotina</taxon>
        <taxon>Microbotryomycetes</taxon>
        <taxon>Sporidiobolales</taxon>
        <taxon>Sporidiobolaceae</taxon>
        <taxon>Rhodotorula</taxon>
    </lineage>
</organism>
<name>A0A061ALQ5_RHOTO</name>
<dbReference type="InterPro" id="IPR007085">
    <property type="entry name" value="DNA/pantothenate-metab_flavo_C"/>
</dbReference>
<feature type="domain" description="DNA/pantothenate metabolism flavoprotein C-terminal" evidence="2">
    <location>
        <begin position="243"/>
        <end position="335"/>
    </location>
</feature>
<gene>
    <name evidence="3" type="ORF">RHTO0S_03e10176g</name>
</gene>
<dbReference type="AlphaFoldDB" id="A0A061ALQ5"/>
<dbReference type="Gene3D" id="3.40.50.10300">
    <property type="entry name" value="CoaB-like"/>
    <property type="match status" value="1"/>
</dbReference>
<evidence type="ECO:0000313" key="3">
    <source>
        <dbReference type="EMBL" id="CDR38498.1"/>
    </source>
</evidence>
<reference evidence="3" key="1">
    <citation type="journal article" date="2014" name="Genome Announc.">
        <title>Draft genome sequence of Rhodosporidium toruloides CECT1137, an oleaginous yeast of biotechnological interest.</title>
        <authorList>
            <person name="Morin N."/>
            <person name="Calcas X."/>
            <person name="Devillers H."/>
            <person name="Durrens P."/>
            <person name="Sherman D.J."/>
            <person name="Nicaud J.-M."/>
            <person name="Neuveglise C."/>
        </authorList>
    </citation>
    <scope>NUCLEOTIDE SEQUENCE</scope>
    <source>
        <strain evidence="3">CECT1137</strain>
    </source>
</reference>
<dbReference type="Pfam" id="PF04127">
    <property type="entry name" value="DFP"/>
    <property type="match status" value="1"/>
</dbReference>
<dbReference type="GO" id="GO:0003824">
    <property type="term" value="F:catalytic activity"/>
    <property type="evidence" value="ECO:0007669"/>
    <property type="project" value="UniProtKB-ARBA"/>
</dbReference>